<dbReference type="Gene3D" id="2.30.40.10">
    <property type="entry name" value="Urease, subunit C, domain 1"/>
    <property type="match status" value="1"/>
</dbReference>
<dbReference type="RefSeq" id="WP_286160481.1">
    <property type="nucleotide sequence ID" value="NZ_FRBK01000023.1"/>
</dbReference>
<evidence type="ECO:0000259" key="1">
    <source>
        <dbReference type="Pfam" id="PF07969"/>
    </source>
</evidence>
<evidence type="ECO:0000313" key="3">
    <source>
        <dbReference type="Proteomes" id="UP000184388"/>
    </source>
</evidence>
<dbReference type="PANTHER" id="PTHR22642">
    <property type="entry name" value="IMIDAZOLONEPROPIONASE"/>
    <property type="match status" value="1"/>
</dbReference>
<reference evidence="3" key="1">
    <citation type="submission" date="2016-11" db="EMBL/GenBank/DDBJ databases">
        <authorList>
            <person name="Jaros S."/>
            <person name="Januszkiewicz K."/>
            <person name="Wedrychowicz H."/>
        </authorList>
    </citation>
    <scope>NUCLEOTIDE SEQUENCE [LARGE SCALE GENOMIC DNA]</scope>
    <source>
        <strain evidence="3">CGMCC 4.3555</strain>
    </source>
</reference>
<dbReference type="InterPro" id="IPR032466">
    <property type="entry name" value="Metal_Hydrolase"/>
</dbReference>
<proteinExistence type="predicted"/>
<dbReference type="InterPro" id="IPR011059">
    <property type="entry name" value="Metal-dep_hydrolase_composite"/>
</dbReference>
<dbReference type="AlphaFoldDB" id="A0A9X8QZA4"/>
<dbReference type="EMBL" id="FRBK01000023">
    <property type="protein sequence ID" value="SHN20105.1"/>
    <property type="molecule type" value="Genomic_DNA"/>
</dbReference>
<accession>A0A9X8QZA4</accession>
<organism evidence="2 3">
    <name type="scientific">Streptomyces yunnanensis</name>
    <dbReference type="NCBI Taxonomy" id="156453"/>
    <lineage>
        <taxon>Bacteria</taxon>
        <taxon>Bacillati</taxon>
        <taxon>Actinomycetota</taxon>
        <taxon>Actinomycetes</taxon>
        <taxon>Kitasatosporales</taxon>
        <taxon>Streptomycetaceae</taxon>
        <taxon>Streptomyces</taxon>
    </lineage>
</organism>
<dbReference type="SUPFAM" id="SSF51556">
    <property type="entry name" value="Metallo-dependent hydrolases"/>
    <property type="match status" value="1"/>
</dbReference>
<sequence length="561" mass="60480">MICFYNGVVTTTFETAVEKTMTDQGADLLIRAAAVHTLVPGQAPQRALAVRGDRIAALSPDPHGLDAWVSTRTTVHDLPGATVLPAFDDTHTHLIFAAHGAHDVPVHQARTLAEFLDLIRQRARTTPEGEWIRTTTNWQELNLAERRLPTAAELDRATDRHPVLVKRGGHNDVVNSYALRLAGITEDTPVPPGGVIGRDADGRLDGRLIDNALPLVERLLPAPDRDRRIAGLRLASGQYAATGIGTVRDCAVTPDDYAALLAAREAGALSTRVRALISALGLTSAAQIEELLDAMVDWRHGCDPWLSVWGVKFGLDGGLEAGATEEPYACDHTFAGTLTWEPDALVEAVEAVVRRGWRVGTHAYGDRAVRVLLDVYERVLERHPGLPAGTLVMEHGGLAGPEQRARAVALGIPVTLQQPLLHDTAEVELGFWGPERVARLFPARGWLDQGALVAAGSDFPVGRFGAMRSVWGMTTRQTVIGVQGPEHAISYDEAVALHTTQAARLLGEEHLRGSLTPGRLADLTIWDRDPARCPADILRDLDPTHTLIGGRTVTAALAGTR</sequence>
<comment type="caution">
    <text evidence="2">The sequence shown here is derived from an EMBL/GenBank/DDBJ whole genome shotgun (WGS) entry which is preliminary data.</text>
</comment>
<dbReference type="InterPro" id="IPR013108">
    <property type="entry name" value="Amidohydro_3"/>
</dbReference>
<dbReference type="Gene3D" id="3.20.20.140">
    <property type="entry name" value="Metal-dependent hydrolases"/>
    <property type="match status" value="1"/>
</dbReference>
<dbReference type="Pfam" id="PF07969">
    <property type="entry name" value="Amidohydro_3"/>
    <property type="match status" value="1"/>
</dbReference>
<protein>
    <recommendedName>
        <fullName evidence="1">Amidohydrolase 3 domain-containing protein</fullName>
    </recommendedName>
</protein>
<dbReference type="Gene3D" id="3.10.310.70">
    <property type="match status" value="1"/>
</dbReference>
<dbReference type="Proteomes" id="UP000184388">
    <property type="component" value="Unassembled WGS sequence"/>
</dbReference>
<dbReference type="CDD" id="cd01300">
    <property type="entry name" value="YtcJ_like"/>
    <property type="match status" value="1"/>
</dbReference>
<evidence type="ECO:0000313" key="2">
    <source>
        <dbReference type="EMBL" id="SHN20105.1"/>
    </source>
</evidence>
<dbReference type="PANTHER" id="PTHR22642:SF2">
    <property type="entry name" value="PROTEIN LONG AFTER FAR-RED 3"/>
    <property type="match status" value="1"/>
</dbReference>
<dbReference type="SUPFAM" id="SSF51338">
    <property type="entry name" value="Composite domain of metallo-dependent hydrolases"/>
    <property type="match status" value="1"/>
</dbReference>
<name>A0A9X8QZA4_9ACTN</name>
<gene>
    <name evidence="2" type="ORF">SAMN05216268_123119</name>
</gene>
<dbReference type="InterPro" id="IPR033932">
    <property type="entry name" value="YtcJ-like"/>
</dbReference>
<feature type="domain" description="Amidohydrolase 3" evidence="1">
    <location>
        <begin position="75"/>
        <end position="553"/>
    </location>
</feature>
<dbReference type="GO" id="GO:0016810">
    <property type="term" value="F:hydrolase activity, acting on carbon-nitrogen (but not peptide) bonds"/>
    <property type="evidence" value="ECO:0007669"/>
    <property type="project" value="InterPro"/>
</dbReference>